<dbReference type="PATRIC" id="fig|1395513.3.peg.129"/>
<keyword evidence="1" id="KW-0812">Transmembrane</keyword>
<comment type="caution">
    <text evidence="2">The sequence shown here is derived from an EMBL/GenBank/DDBJ whole genome shotgun (WGS) entry which is preliminary data.</text>
</comment>
<keyword evidence="1" id="KW-1133">Transmembrane helix</keyword>
<name>V6J3D0_9BACL</name>
<evidence type="ECO:0000313" key="2">
    <source>
        <dbReference type="EMBL" id="EST13661.1"/>
    </source>
</evidence>
<organism evidence="2 3">
    <name type="scientific">Sporolactobacillus laevolacticus DSM 442</name>
    <dbReference type="NCBI Taxonomy" id="1395513"/>
    <lineage>
        <taxon>Bacteria</taxon>
        <taxon>Bacillati</taxon>
        <taxon>Bacillota</taxon>
        <taxon>Bacilli</taxon>
        <taxon>Bacillales</taxon>
        <taxon>Sporolactobacillaceae</taxon>
        <taxon>Sporolactobacillus</taxon>
    </lineage>
</organism>
<dbReference type="RefSeq" id="WP_023508452.1">
    <property type="nucleotide sequence ID" value="NZ_AWTC01000001.1"/>
</dbReference>
<dbReference type="EMBL" id="AWTC01000001">
    <property type="protein sequence ID" value="EST13661.1"/>
    <property type="molecule type" value="Genomic_DNA"/>
</dbReference>
<dbReference type="Proteomes" id="UP000018296">
    <property type="component" value="Unassembled WGS sequence"/>
</dbReference>
<reference evidence="2 3" key="1">
    <citation type="journal article" date="2013" name="Genome Announc.">
        <title>Genome Sequence of Sporolactobacillus laevolacticus DSM442, an Efficient Polymer-Grade D-Lactate Producer from Agricultural Waste Cottonseed as a Nitrogen Source.</title>
        <authorList>
            <person name="Wang H."/>
            <person name="Wang L."/>
            <person name="Ju J."/>
            <person name="Yu B."/>
            <person name="Ma Y."/>
        </authorList>
    </citation>
    <scope>NUCLEOTIDE SEQUENCE [LARGE SCALE GENOMIC DNA]</scope>
    <source>
        <strain evidence="2 3">DSM 442</strain>
    </source>
</reference>
<keyword evidence="3" id="KW-1185">Reference proteome</keyword>
<dbReference type="STRING" id="1395513.P343_00635"/>
<accession>V6J3D0</accession>
<sequence>MRKFQDERGIFLTEAVVSICILTIVIGIVFPILMQTYRERQILKQKNEALTYLRHQLLLWKTDGDILSKAEPATVFQLEWIEQTDHSAYLRVYWNYAGRTHYLTGEAKK</sequence>
<protein>
    <recommendedName>
        <fullName evidence="4">Type II secretion system protein</fullName>
    </recommendedName>
</protein>
<dbReference type="AlphaFoldDB" id="V6J3D0"/>
<feature type="transmembrane region" description="Helical" evidence="1">
    <location>
        <begin position="15"/>
        <end position="34"/>
    </location>
</feature>
<gene>
    <name evidence="2" type="ORF">P343_00635</name>
</gene>
<evidence type="ECO:0000313" key="3">
    <source>
        <dbReference type="Proteomes" id="UP000018296"/>
    </source>
</evidence>
<dbReference type="OrthoDB" id="2991220at2"/>
<evidence type="ECO:0000256" key="1">
    <source>
        <dbReference type="SAM" id="Phobius"/>
    </source>
</evidence>
<evidence type="ECO:0008006" key="4">
    <source>
        <dbReference type="Google" id="ProtNLM"/>
    </source>
</evidence>
<proteinExistence type="predicted"/>
<keyword evidence="1" id="KW-0472">Membrane</keyword>